<comment type="caution">
    <text evidence="7">The sequence shown here is derived from an EMBL/GenBank/DDBJ whole genome shotgun (WGS) entry which is preliminary data.</text>
</comment>
<dbReference type="FunFam" id="3.20.20.140:FF:000076">
    <property type="entry name" value="Dihydropyrimidinase like 2"/>
    <property type="match status" value="1"/>
</dbReference>
<evidence type="ECO:0000259" key="6">
    <source>
        <dbReference type="Pfam" id="PF01979"/>
    </source>
</evidence>
<evidence type="ECO:0000256" key="1">
    <source>
        <dbReference type="ARBA" id="ARBA00001947"/>
    </source>
</evidence>
<protein>
    <submittedName>
        <fullName evidence="7">Dihydropyrimidinase</fullName>
        <ecNumber evidence="7">3.5.2.2</ecNumber>
    </submittedName>
</protein>
<dbReference type="Pfam" id="PF01979">
    <property type="entry name" value="Amidohydro_1"/>
    <property type="match status" value="1"/>
</dbReference>
<dbReference type="InterPro" id="IPR050378">
    <property type="entry name" value="Metallo-dep_Hydrolases_sf"/>
</dbReference>
<dbReference type="GO" id="GO:0004157">
    <property type="term" value="F:dihydropyrimidinase activity"/>
    <property type="evidence" value="ECO:0007669"/>
    <property type="project" value="UniProtKB-EC"/>
</dbReference>
<comment type="similarity">
    <text evidence="2">Belongs to the metallo-dependent hydrolases superfamily. Hydantoinase/dihydropyrimidinase family.</text>
</comment>
<dbReference type="SUPFAM" id="SSF51556">
    <property type="entry name" value="Metallo-dependent hydrolases"/>
    <property type="match status" value="1"/>
</dbReference>
<dbReference type="NCBIfam" id="TIGR02033">
    <property type="entry name" value="D-hydantoinase"/>
    <property type="match status" value="1"/>
</dbReference>
<feature type="modified residue" description="N6-carboxylysine" evidence="5">
    <location>
        <position position="149"/>
    </location>
</feature>
<name>A0A6B0YMC6_9CHLR</name>
<evidence type="ECO:0000313" key="7">
    <source>
        <dbReference type="EMBL" id="MXY92183.1"/>
    </source>
</evidence>
<dbReference type="InterPro" id="IPR011778">
    <property type="entry name" value="Hydantoinase/dihydroPyrase"/>
</dbReference>
<dbReference type="AlphaFoldDB" id="A0A6B0YMC6"/>
<evidence type="ECO:0000256" key="2">
    <source>
        <dbReference type="ARBA" id="ARBA00008829"/>
    </source>
</evidence>
<accession>A0A6B0YMC6</accession>
<gene>
    <name evidence="7" type="primary">hydA</name>
    <name evidence="7" type="ORF">F4Y42_01910</name>
</gene>
<evidence type="ECO:0000256" key="4">
    <source>
        <dbReference type="ARBA" id="ARBA00022801"/>
    </source>
</evidence>
<dbReference type="SUPFAM" id="SSF51338">
    <property type="entry name" value="Composite domain of metallo-dependent hydrolases"/>
    <property type="match status" value="2"/>
</dbReference>
<keyword evidence="4 7" id="KW-0378">Hydrolase</keyword>
<reference evidence="7" key="1">
    <citation type="submission" date="2019-09" db="EMBL/GenBank/DDBJ databases">
        <title>Characterisation of the sponge microbiome using genome-centric metagenomics.</title>
        <authorList>
            <person name="Engelberts J.P."/>
            <person name="Robbins S.J."/>
            <person name="De Goeij J.M."/>
            <person name="Aranda M."/>
            <person name="Bell S.C."/>
            <person name="Webster N.S."/>
        </authorList>
    </citation>
    <scope>NUCLEOTIDE SEQUENCE</scope>
    <source>
        <strain evidence="7">SB0664_bin_27</strain>
    </source>
</reference>
<dbReference type="CDD" id="cd01314">
    <property type="entry name" value="D-HYD"/>
    <property type="match status" value="1"/>
</dbReference>
<dbReference type="InterPro" id="IPR006680">
    <property type="entry name" value="Amidohydro-rel"/>
</dbReference>
<evidence type="ECO:0000256" key="5">
    <source>
        <dbReference type="PIRSR" id="PIRSR611778-50"/>
    </source>
</evidence>
<dbReference type="PANTHER" id="PTHR11647:SF1">
    <property type="entry name" value="COLLAPSIN RESPONSE MEDIATOR PROTEIN"/>
    <property type="match status" value="1"/>
</dbReference>
<dbReference type="GO" id="GO:0005829">
    <property type="term" value="C:cytosol"/>
    <property type="evidence" value="ECO:0007669"/>
    <property type="project" value="TreeGrafter"/>
</dbReference>
<dbReference type="InterPro" id="IPR011059">
    <property type="entry name" value="Metal-dep_hydrolase_composite"/>
</dbReference>
<comment type="cofactor">
    <cofactor evidence="1">
        <name>Zn(2+)</name>
        <dbReference type="ChEBI" id="CHEBI:29105"/>
    </cofactor>
</comment>
<dbReference type="InterPro" id="IPR032466">
    <property type="entry name" value="Metal_Hydrolase"/>
</dbReference>
<proteinExistence type="inferred from homology"/>
<dbReference type="GO" id="GO:0046872">
    <property type="term" value="F:metal ion binding"/>
    <property type="evidence" value="ECO:0007669"/>
    <property type="project" value="UniProtKB-KW"/>
</dbReference>
<keyword evidence="3" id="KW-0479">Metal-binding</keyword>
<organism evidence="7">
    <name type="scientific">Caldilineaceae bacterium SB0664_bin_27</name>
    <dbReference type="NCBI Taxonomy" id="2605260"/>
    <lineage>
        <taxon>Bacteria</taxon>
        <taxon>Bacillati</taxon>
        <taxon>Chloroflexota</taxon>
        <taxon>Caldilineae</taxon>
        <taxon>Caldilineales</taxon>
        <taxon>Caldilineaceae</taxon>
    </lineage>
</organism>
<dbReference type="Gene3D" id="3.20.20.140">
    <property type="entry name" value="Metal-dependent hydrolases"/>
    <property type="match status" value="1"/>
</dbReference>
<dbReference type="EMBL" id="VXRG01000021">
    <property type="protein sequence ID" value="MXY92183.1"/>
    <property type="molecule type" value="Genomic_DNA"/>
</dbReference>
<dbReference type="Gene3D" id="2.30.40.10">
    <property type="entry name" value="Urease, subunit C, domain 1"/>
    <property type="match status" value="1"/>
</dbReference>
<sequence length="468" mass="50329">MPTVIKNGTIITAADSVRADLLIEDEKIALIGLDLPTDGAHVIDAADKLLLPGGIDVHTHLELPFGGTVSSDDFFTGHRAAAFGATTTHIDFVIQPVGGTLKEGIETWHAKAAGKAAIDYGFHVAITDLRDDVMAEIPSVVDEGITSLKLFMAYKGLFQVDDTTLFRAMQVAAQHGLLVMVHAENGDVIADLTKRLLNEGKTAPRYHATAHPAMAEAEATGRAVALSGISGASLYVVHMTCEEALEQLALGRAKGFPVMGETCTQYLFVFEEDLARPGYEGAKYVCSPPVRQPKDAVFLWKALADGSLQAVSTDHCPFWYEGGVQGRIAGKELGMEGFHQIPNGMPGIEDRMPVMWHAGVGGGHYSANRFVEIASTNPAKIFGLYPRKGTIAVGSDADIVIWDADKEHTISAATHHMNTDYNVYEGMQVRGWPEKVLLRGQVIVDGDGWLGAAGGGRFLRRKPFAEVL</sequence>
<comment type="PTM">
    <text evidence="5">Carbamylation allows a single lysine to coordinate two divalent metal cations.</text>
</comment>
<dbReference type="EC" id="3.5.2.2" evidence="7"/>
<dbReference type="PANTHER" id="PTHR11647">
    <property type="entry name" value="HYDRANTOINASE/DIHYDROPYRIMIDINASE FAMILY MEMBER"/>
    <property type="match status" value="1"/>
</dbReference>
<evidence type="ECO:0000256" key="3">
    <source>
        <dbReference type="ARBA" id="ARBA00022723"/>
    </source>
</evidence>
<feature type="domain" description="Amidohydrolase-related" evidence="6">
    <location>
        <begin position="50"/>
        <end position="442"/>
    </location>
</feature>